<feature type="region of interest" description="Disordered" evidence="1">
    <location>
        <begin position="1"/>
        <end position="30"/>
    </location>
</feature>
<evidence type="ECO:0000256" key="1">
    <source>
        <dbReference type="SAM" id="MobiDB-lite"/>
    </source>
</evidence>
<proteinExistence type="predicted"/>
<dbReference type="EMBL" id="GEVI01021283">
    <property type="protein sequence ID" value="JAU11037.1"/>
    <property type="molecule type" value="Transcribed_RNA"/>
</dbReference>
<feature type="compositionally biased region" description="Basic and acidic residues" evidence="1">
    <location>
        <begin position="1"/>
        <end position="11"/>
    </location>
</feature>
<name>A0A1J3CZY1_NOCCA</name>
<evidence type="ECO:0000313" key="2">
    <source>
        <dbReference type="EMBL" id="JAU11037.1"/>
    </source>
</evidence>
<reference evidence="2" key="1">
    <citation type="submission" date="2016-07" db="EMBL/GenBank/DDBJ databases">
        <title>De novo transcriptome assembly of four accessions of the metal hyperaccumulator plant Noccaea caerulescens.</title>
        <authorList>
            <person name="Blande D."/>
            <person name="Halimaa P."/>
            <person name="Tervahauta A.I."/>
            <person name="Aarts M.G."/>
            <person name="Karenlampi S.O."/>
        </authorList>
    </citation>
    <scope>NUCLEOTIDE SEQUENCE</scope>
</reference>
<protein>
    <submittedName>
        <fullName evidence="2">Uncharacterized protein</fullName>
    </submittedName>
</protein>
<accession>A0A1J3CZY1</accession>
<gene>
    <name evidence="2" type="ORF">GA_TR9313_c0_g1_i1_g.29510</name>
</gene>
<sequence length="102" mass="11450">MGEERKKKQDKDLDDDGGGGGGGGVNKESATKVLDFGPSLLARFSDDFDTFLEQMLQLQSPHLHLILECSHLLLPWKASLSLSLFLFSLSLSVPRRHQRFMY</sequence>
<organism evidence="2">
    <name type="scientific">Noccaea caerulescens</name>
    <name type="common">Alpine penny-cress</name>
    <name type="synonym">Thlaspi caerulescens</name>
    <dbReference type="NCBI Taxonomy" id="107243"/>
    <lineage>
        <taxon>Eukaryota</taxon>
        <taxon>Viridiplantae</taxon>
        <taxon>Streptophyta</taxon>
        <taxon>Embryophyta</taxon>
        <taxon>Tracheophyta</taxon>
        <taxon>Spermatophyta</taxon>
        <taxon>Magnoliopsida</taxon>
        <taxon>eudicotyledons</taxon>
        <taxon>Gunneridae</taxon>
        <taxon>Pentapetalae</taxon>
        <taxon>rosids</taxon>
        <taxon>malvids</taxon>
        <taxon>Brassicales</taxon>
        <taxon>Brassicaceae</taxon>
        <taxon>Coluteocarpeae</taxon>
        <taxon>Noccaea</taxon>
    </lineage>
</organism>
<dbReference type="AlphaFoldDB" id="A0A1J3CZY1"/>